<protein>
    <recommendedName>
        <fullName evidence="1">AMP-dependent synthetase/ligase domain-containing protein</fullName>
    </recommendedName>
</protein>
<name>A0A3N9TLK3_9VIBR</name>
<dbReference type="PANTHER" id="PTHR42921">
    <property type="entry name" value="ACETOACETYL-COA SYNTHETASE"/>
    <property type="match status" value="1"/>
</dbReference>
<dbReference type="SUPFAM" id="SSF56801">
    <property type="entry name" value="Acetyl-CoA synthetase-like"/>
    <property type="match status" value="1"/>
</dbReference>
<dbReference type="Pfam" id="PF00501">
    <property type="entry name" value="AMP-binding"/>
    <property type="match status" value="1"/>
</dbReference>
<evidence type="ECO:0000313" key="2">
    <source>
        <dbReference type="EMBL" id="RQW64874.1"/>
    </source>
</evidence>
<dbReference type="Proteomes" id="UP000281112">
    <property type="component" value="Unassembled WGS sequence"/>
</dbReference>
<dbReference type="RefSeq" id="WP_124935524.1">
    <property type="nucleotide sequence ID" value="NZ_RJVQ01000001.1"/>
</dbReference>
<dbReference type="InterPro" id="IPR000873">
    <property type="entry name" value="AMP-dep_synth/lig_dom"/>
</dbReference>
<proteinExistence type="predicted"/>
<gene>
    <name evidence="2" type="ORF">EES38_02215</name>
</gene>
<evidence type="ECO:0000259" key="1">
    <source>
        <dbReference type="Pfam" id="PF00501"/>
    </source>
</evidence>
<dbReference type="EMBL" id="RJVQ01000001">
    <property type="protein sequence ID" value="RQW64874.1"/>
    <property type="molecule type" value="Genomic_DNA"/>
</dbReference>
<dbReference type="OrthoDB" id="9803968at2"/>
<dbReference type="PANTHER" id="PTHR42921:SF1">
    <property type="entry name" value="ACETOACETYL-COA SYNTHETASE"/>
    <property type="match status" value="1"/>
</dbReference>
<dbReference type="GO" id="GO:0030729">
    <property type="term" value="F:acetoacetate-CoA ligase activity"/>
    <property type="evidence" value="ECO:0007669"/>
    <property type="project" value="TreeGrafter"/>
</dbReference>
<organism evidence="2 3">
    <name type="scientific">Vibrio viridaestus</name>
    <dbReference type="NCBI Taxonomy" id="2487322"/>
    <lineage>
        <taxon>Bacteria</taxon>
        <taxon>Pseudomonadati</taxon>
        <taxon>Pseudomonadota</taxon>
        <taxon>Gammaproteobacteria</taxon>
        <taxon>Vibrionales</taxon>
        <taxon>Vibrionaceae</taxon>
        <taxon>Vibrio</taxon>
    </lineage>
</organism>
<feature type="domain" description="AMP-dependent synthetase/ligase" evidence="1">
    <location>
        <begin position="104"/>
        <end position="245"/>
    </location>
</feature>
<reference evidence="2 3" key="1">
    <citation type="submission" date="2018-11" db="EMBL/GenBank/DDBJ databases">
        <title>Vibrio LJC006 sp. nov., isolated from seawater during the bloom of the enteromorpha.</title>
        <authorList>
            <person name="Liang J."/>
        </authorList>
    </citation>
    <scope>NUCLEOTIDE SEQUENCE [LARGE SCALE GENOMIC DNA]</scope>
    <source>
        <strain evidence="2 3">LJC006</strain>
    </source>
</reference>
<evidence type="ECO:0000313" key="3">
    <source>
        <dbReference type="Proteomes" id="UP000281112"/>
    </source>
</evidence>
<comment type="caution">
    <text evidence="2">The sequence shown here is derived from an EMBL/GenBank/DDBJ whole genome shotgun (WGS) entry which is preliminary data.</text>
</comment>
<dbReference type="InterPro" id="IPR042099">
    <property type="entry name" value="ANL_N_sf"/>
</dbReference>
<dbReference type="Gene3D" id="3.40.50.12780">
    <property type="entry name" value="N-terminal domain of ligase-like"/>
    <property type="match status" value="2"/>
</dbReference>
<accession>A0A3N9TLK3</accession>
<keyword evidence="3" id="KW-1185">Reference proteome</keyword>
<dbReference type="AlphaFoldDB" id="A0A3N9TLK3"/>
<sequence>MDDRKANSVTLANYPISHSVHQFIQHINMQGEAISDYSQLLQWSISHSQRFWQEVWQYCDVIGYRGECVLGEKVPSERSFDPLLDSIWFPDAQLNYAENLLSFAYQEPERVAIYYYSESGDAKTMTWQELSDKVSIIQQWLQQNHIGKSDVVASMLPVGIENIIAFLAVSSLGAVYSSIAPECIDSTATPTLLKQLRPKAMFCANGYIDDGKIVDLSRLNQHICSALSSLNIVCQVEHIRYDEESNDFNDDFSDWEAVLASYIPRSLKYERVWFNAPLYLCCDEEQIIREHSVGTVILNHLKDQQLQLGITEKTVCYSSFKMSDPRTLWSLTMLASGASLVLYEGNPAFPSTERFFKSLQESSTNFLFIESTLVNKLTGAVGSIATFESVLPEISTALLPESDWDAANQDKLRSVFGHQVKLIGGAFNNSDCETLYFVQYADHANERFTALGYQLDKSQPFKSLNIYPHSSKLLKPSMHED</sequence>